<dbReference type="GO" id="GO:0009245">
    <property type="term" value="P:lipid A biosynthetic process"/>
    <property type="evidence" value="ECO:0007669"/>
    <property type="project" value="UniProtKB-UniRule"/>
</dbReference>
<dbReference type="InterPro" id="IPR003758">
    <property type="entry name" value="LpxK"/>
</dbReference>
<keyword evidence="7 13" id="KW-0808">Transferase</keyword>
<evidence type="ECO:0000256" key="2">
    <source>
        <dbReference type="ARBA" id="ARBA00004870"/>
    </source>
</evidence>
<keyword evidence="14" id="KW-1133">Transmembrane helix</keyword>
<dbReference type="Proteomes" id="UP000595373">
    <property type="component" value="Chromosome"/>
</dbReference>
<evidence type="ECO:0000256" key="1">
    <source>
        <dbReference type="ARBA" id="ARBA00002274"/>
    </source>
</evidence>
<evidence type="ECO:0000256" key="10">
    <source>
        <dbReference type="ARBA" id="ARBA00022840"/>
    </source>
</evidence>
<evidence type="ECO:0000256" key="3">
    <source>
        <dbReference type="ARBA" id="ARBA00012071"/>
    </source>
</evidence>
<keyword evidence="6 13" id="KW-0441">Lipid A biosynthesis</keyword>
<organism evidence="15 16">
    <name type="scientific">Histophilus somni</name>
    <name type="common">Haemophilus somnus</name>
    <dbReference type="NCBI Taxonomy" id="731"/>
    <lineage>
        <taxon>Bacteria</taxon>
        <taxon>Pseudomonadati</taxon>
        <taxon>Pseudomonadota</taxon>
        <taxon>Gammaproteobacteria</taxon>
        <taxon>Pasteurellales</taxon>
        <taxon>Pasteurellaceae</taxon>
        <taxon>Histophilus</taxon>
    </lineage>
</organism>
<dbReference type="NCBIfam" id="TIGR00682">
    <property type="entry name" value="lpxK"/>
    <property type="match status" value="1"/>
</dbReference>
<dbReference type="RefSeq" id="WP_075293479.1">
    <property type="nucleotide sequence ID" value="NZ_CP018802.1"/>
</dbReference>
<evidence type="ECO:0000256" key="13">
    <source>
        <dbReference type="HAMAP-Rule" id="MF_00409"/>
    </source>
</evidence>
<evidence type="ECO:0000256" key="8">
    <source>
        <dbReference type="ARBA" id="ARBA00022741"/>
    </source>
</evidence>
<dbReference type="GO" id="GO:0009029">
    <property type="term" value="F:lipid-A 4'-kinase activity"/>
    <property type="evidence" value="ECO:0007669"/>
    <property type="project" value="UniProtKB-UniRule"/>
</dbReference>
<keyword evidence="14" id="KW-0472">Membrane</keyword>
<dbReference type="Pfam" id="PF02606">
    <property type="entry name" value="LpxK"/>
    <property type="match status" value="1"/>
</dbReference>
<gene>
    <name evidence="13 15" type="primary">lpxK</name>
    <name evidence="15" type="ORF">JFL49_06905</name>
</gene>
<keyword evidence="9 13" id="KW-0418">Kinase</keyword>
<feature type="binding site" evidence="13">
    <location>
        <begin position="57"/>
        <end position="64"/>
    </location>
    <ligand>
        <name>ATP</name>
        <dbReference type="ChEBI" id="CHEBI:30616"/>
    </ligand>
</feature>
<evidence type="ECO:0000256" key="12">
    <source>
        <dbReference type="ARBA" id="ARBA00029757"/>
    </source>
</evidence>
<dbReference type="GO" id="GO:0005886">
    <property type="term" value="C:plasma membrane"/>
    <property type="evidence" value="ECO:0007669"/>
    <property type="project" value="TreeGrafter"/>
</dbReference>
<dbReference type="HAMAP" id="MF_00409">
    <property type="entry name" value="LpxK"/>
    <property type="match status" value="1"/>
</dbReference>
<dbReference type="PANTHER" id="PTHR42724:SF1">
    <property type="entry name" value="TETRAACYLDISACCHARIDE 4'-KINASE, MITOCHONDRIAL-RELATED"/>
    <property type="match status" value="1"/>
</dbReference>
<comment type="function">
    <text evidence="1 13">Transfers the gamma-phosphate of ATP to the 4'-position of a tetraacyldisaccharide 1-phosphate intermediate (termed DS-1-P) to form tetraacyldisaccharide 1,4'-bis-phosphate (lipid IVA).</text>
</comment>
<name>A0A9Q6YYW6_HISSO</name>
<evidence type="ECO:0000256" key="11">
    <source>
        <dbReference type="ARBA" id="ARBA00023098"/>
    </source>
</evidence>
<keyword evidence="10 13" id="KW-0067">ATP-binding</keyword>
<accession>A0A9Q6YYW6</accession>
<dbReference type="OrthoDB" id="9766423at2"/>
<evidence type="ECO:0000313" key="15">
    <source>
        <dbReference type="EMBL" id="QQF81808.1"/>
    </source>
</evidence>
<dbReference type="PANTHER" id="PTHR42724">
    <property type="entry name" value="TETRAACYLDISACCHARIDE 4'-KINASE"/>
    <property type="match status" value="1"/>
</dbReference>
<dbReference type="EMBL" id="CP066558">
    <property type="protein sequence ID" value="QQF81808.1"/>
    <property type="molecule type" value="Genomic_DNA"/>
</dbReference>
<comment type="similarity">
    <text evidence="13">Belongs to the LpxK family.</text>
</comment>
<keyword evidence="5 13" id="KW-0444">Lipid biosynthesis</keyword>
<dbReference type="AlphaFoldDB" id="A0A9Q6YYW6"/>
<keyword evidence="16" id="KW-1185">Reference proteome</keyword>
<dbReference type="GO" id="GO:0005524">
    <property type="term" value="F:ATP binding"/>
    <property type="evidence" value="ECO:0007669"/>
    <property type="project" value="UniProtKB-UniRule"/>
</dbReference>
<reference evidence="15 16" key="1">
    <citation type="submission" date="2020-12" db="EMBL/GenBank/DDBJ databases">
        <title>ASc-MMNZ-VFA-070.</title>
        <authorList>
            <person name="Schryvers A."/>
            <person name="Mostafa Nazari M."/>
            <person name="Farshchi Andisi V."/>
            <person name="Timsit E."/>
            <person name="Walter Morck D."/>
        </authorList>
    </citation>
    <scope>NUCLEOTIDE SEQUENCE [LARGE SCALE GENOMIC DNA]</scope>
    <source>
        <strain evidence="15 16">ASc-MMNZ-VFA-070</strain>
    </source>
</reference>
<evidence type="ECO:0000256" key="4">
    <source>
        <dbReference type="ARBA" id="ARBA00016436"/>
    </source>
</evidence>
<dbReference type="EC" id="2.7.1.130" evidence="3 13"/>
<dbReference type="GO" id="GO:0009244">
    <property type="term" value="P:lipopolysaccharide core region biosynthetic process"/>
    <property type="evidence" value="ECO:0007669"/>
    <property type="project" value="TreeGrafter"/>
</dbReference>
<evidence type="ECO:0000313" key="16">
    <source>
        <dbReference type="Proteomes" id="UP000595373"/>
    </source>
</evidence>
<protein>
    <recommendedName>
        <fullName evidence="4 13">Tetraacyldisaccharide 4'-kinase</fullName>
        <ecNumber evidence="3 13">2.7.1.130</ecNumber>
    </recommendedName>
    <alternativeName>
        <fullName evidence="12 13">Lipid A 4'-kinase</fullName>
    </alternativeName>
</protein>
<keyword evidence="11 13" id="KW-0443">Lipid metabolism</keyword>
<sequence>MFFWYQNHVIAKLLVWLLFPFSLVFWFISVIRRRLFRLNWLKSYRSPVPVLIVGNLSVGGNGKTPVTIWLVKQFQSRGIKVGVISRGYGSRAEYYPYLVKIDDNPTISGDEPLLIAQRTGVPVCISPNRQQAIELLLAQFNCDLIISDDGLQHYKLQRDFEIVVIDGERVFGNGFVMPAGPLRELPNRLAEVDLIINNGKLTGYSNTLMILLPKFAVNLVSGEKKLLRDFQRIPLNAIAGIGYPQRFFNMLRDFALTLEKTQSFQDHQDFEATHFAYFSSNQPLFMTEKDAVKCRPFAQANWWYVPVEADIQGEEVERFMQVVSQQIKEKK</sequence>
<feature type="transmembrane region" description="Helical" evidence="14">
    <location>
        <begin position="13"/>
        <end position="31"/>
    </location>
</feature>
<dbReference type="SUPFAM" id="SSF52540">
    <property type="entry name" value="P-loop containing nucleoside triphosphate hydrolases"/>
    <property type="match status" value="1"/>
</dbReference>
<evidence type="ECO:0000256" key="6">
    <source>
        <dbReference type="ARBA" id="ARBA00022556"/>
    </source>
</evidence>
<keyword evidence="14" id="KW-0812">Transmembrane</keyword>
<evidence type="ECO:0000256" key="5">
    <source>
        <dbReference type="ARBA" id="ARBA00022516"/>
    </source>
</evidence>
<dbReference type="InterPro" id="IPR027417">
    <property type="entry name" value="P-loop_NTPase"/>
</dbReference>
<comment type="catalytic activity">
    <reaction evidence="13">
        <text>a lipid A disaccharide + ATP = a lipid IVA + ADP + H(+)</text>
        <dbReference type="Rhea" id="RHEA:67840"/>
        <dbReference type="ChEBI" id="CHEBI:15378"/>
        <dbReference type="ChEBI" id="CHEBI:30616"/>
        <dbReference type="ChEBI" id="CHEBI:176343"/>
        <dbReference type="ChEBI" id="CHEBI:176425"/>
        <dbReference type="ChEBI" id="CHEBI:456216"/>
        <dbReference type="EC" id="2.7.1.130"/>
    </reaction>
</comment>
<proteinExistence type="inferred from homology"/>
<comment type="pathway">
    <text evidence="2 13">Glycolipid biosynthesis; lipid IV(A) biosynthesis; lipid IV(A) from (3R)-3-hydroxytetradecanoyl-[acyl-carrier-protein] and UDP-N-acetyl-alpha-D-glucosamine: step 6/6.</text>
</comment>
<keyword evidence="8 13" id="KW-0547">Nucleotide-binding</keyword>
<evidence type="ECO:0000256" key="7">
    <source>
        <dbReference type="ARBA" id="ARBA00022679"/>
    </source>
</evidence>
<evidence type="ECO:0000256" key="9">
    <source>
        <dbReference type="ARBA" id="ARBA00022777"/>
    </source>
</evidence>
<evidence type="ECO:0000256" key="14">
    <source>
        <dbReference type="SAM" id="Phobius"/>
    </source>
</evidence>